<keyword evidence="6 13" id="KW-0227">DNA damage</keyword>
<dbReference type="InterPro" id="IPR011335">
    <property type="entry name" value="Restrct_endonuc-II-like"/>
</dbReference>
<comment type="subcellular location">
    <subcellularLocation>
        <location evidence="1 13">Cytoplasm</location>
    </subcellularLocation>
</comment>
<evidence type="ECO:0000256" key="6">
    <source>
        <dbReference type="ARBA" id="ARBA00022763"/>
    </source>
</evidence>
<dbReference type="CDD" id="cd22354">
    <property type="entry name" value="RecU-like"/>
    <property type="match status" value="1"/>
</dbReference>
<comment type="similarity">
    <text evidence="11 13">Belongs to the RecU family.</text>
</comment>
<dbReference type="GO" id="GO:0008821">
    <property type="term" value="F:crossover junction DNA endonuclease activity"/>
    <property type="evidence" value="ECO:0007669"/>
    <property type="project" value="UniProtKB-EC"/>
</dbReference>
<feature type="site" description="Transition state stabilizer" evidence="13">
    <location>
        <position position="76"/>
    </location>
</feature>
<keyword evidence="3 13" id="KW-0540">Nuclease</keyword>
<comment type="catalytic activity">
    <reaction evidence="13">
        <text>Endonucleolytic cleavage at a junction such as a reciprocal single-stranded crossover between two homologous DNA duplexes (Holliday junction).</text>
        <dbReference type="EC" id="3.1.21.10"/>
    </reaction>
</comment>
<evidence type="ECO:0000256" key="5">
    <source>
        <dbReference type="ARBA" id="ARBA00022759"/>
    </source>
</evidence>
<keyword evidence="5 13" id="KW-0255">Endonuclease</keyword>
<evidence type="ECO:0000256" key="13">
    <source>
        <dbReference type="HAMAP-Rule" id="MF_00130"/>
    </source>
</evidence>
<evidence type="ECO:0000313" key="15">
    <source>
        <dbReference type="Proteomes" id="UP001327314"/>
    </source>
</evidence>
<evidence type="ECO:0000256" key="4">
    <source>
        <dbReference type="ARBA" id="ARBA00022723"/>
    </source>
</evidence>
<sequence>MNKNRGMFLEKILNQTIENYWNNNYAFIEKKGLPFIFNKISKNNNKLEIQNGYLSKKSTVDYIGMFRGSFVCFEAKSCNTNKFDLKNIKKHQIEYLALMEKYGAIAFIILFFADYDVFFKISIKQILIWLSEKRNTIHFEEIKRNSQVLELEFPGFLNIL</sequence>
<gene>
    <name evidence="13 14" type="primary">recU</name>
    <name evidence="14" type="ORF">RRG46_02150</name>
</gene>
<dbReference type="Pfam" id="PF03838">
    <property type="entry name" value="RecU"/>
    <property type="match status" value="1"/>
</dbReference>
<dbReference type="EC" id="3.1.21.10" evidence="13"/>
<dbReference type="AlphaFoldDB" id="A0ABD8AJM3"/>
<dbReference type="GO" id="GO:0006281">
    <property type="term" value="P:DNA repair"/>
    <property type="evidence" value="ECO:0007669"/>
    <property type="project" value="UniProtKB-UniRule"/>
</dbReference>
<evidence type="ECO:0000313" key="14">
    <source>
        <dbReference type="EMBL" id="WQQ19630.1"/>
    </source>
</evidence>
<dbReference type="HAMAP" id="MF_00130">
    <property type="entry name" value="RecU"/>
    <property type="match status" value="1"/>
</dbReference>
<reference evidence="14 15" key="1">
    <citation type="submission" date="2023-12" db="EMBL/GenBank/DDBJ databases">
        <title>Hybrid Genome Assemblies of Mycoplasma cynos and Mycoplasma felis isolated from Dogs and Cats with Infectious Respiratory Disease.</title>
        <authorList>
            <person name="Framst I."/>
            <person name="Cai H."/>
            <person name="Ramesh P."/>
            <person name="Maboni G."/>
        </authorList>
    </citation>
    <scope>NUCLEOTIDE SEQUENCE [LARGE SCALE GENOMIC DNA]</scope>
    <source>
        <strain evidence="14 15">30510</strain>
    </source>
</reference>
<dbReference type="NCBIfam" id="NF002581">
    <property type="entry name" value="PRK02234.1-2"/>
    <property type="match status" value="1"/>
</dbReference>
<evidence type="ECO:0000256" key="12">
    <source>
        <dbReference type="ARBA" id="ARBA00029523"/>
    </source>
</evidence>
<evidence type="ECO:0000256" key="8">
    <source>
        <dbReference type="ARBA" id="ARBA00022842"/>
    </source>
</evidence>
<dbReference type="GeneID" id="74932005"/>
<evidence type="ECO:0000256" key="10">
    <source>
        <dbReference type="ARBA" id="ARBA00023204"/>
    </source>
</evidence>
<comment type="cofactor">
    <cofactor evidence="13">
        <name>Mg(2+)</name>
        <dbReference type="ChEBI" id="CHEBI:18420"/>
    </cofactor>
    <text evidence="13">Binds 1 Mg(2+) ion per subunit.</text>
</comment>
<evidence type="ECO:0000256" key="1">
    <source>
        <dbReference type="ARBA" id="ARBA00004496"/>
    </source>
</evidence>
<keyword evidence="8 13" id="KW-0460">Magnesium</keyword>
<dbReference type="GO" id="GO:0007059">
    <property type="term" value="P:chromosome segregation"/>
    <property type="evidence" value="ECO:0007669"/>
    <property type="project" value="UniProtKB-UniRule"/>
</dbReference>
<feature type="binding site" evidence="13">
    <location>
        <position position="59"/>
    </location>
    <ligand>
        <name>Mg(2+)</name>
        <dbReference type="ChEBI" id="CHEBI:18420"/>
    </ligand>
</feature>
<keyword evidence="7 13" id="KW-0378">Hydrolase</keyword>
<dbReference type="GO" id="GO:0006310">
    <property type="term" value="P:DNA recombination"/>
    <property type="evidence" value="ECO:0007669"/>
    <property type="project" value="UniProtKB-UniRule"/>
</dbReference>
<feature type="binding site" evidence="13">
    <location>
        <position position="61"/>
    </location>
    <ligand>
        <name>Mg(2+)</name>
        <dbReference type="ChEBI" id="CHEBI:18420"/>
    </ligand>
</feature>
<keyword evidence="9 13" id="KW-0233">DNA recombination</keyword>
<dbReference type="InterPro" id="IPR011856">
    <property type="entry name" value="tRNA_endonuc-like_dom_sf"/>
</dbReference>
<keyword evidence="2 13" id="KW-0963">Cytoplasm</keyword>
<keyword evidence="10 13" id="KW-0234">DNA repair</keyword>
<dbReference type="SUPFAM" id="SSF52980">
    <property type="entry name" value="Restriction endonuclease-like"/>
    <property type="match status" value="1"/>
</dbReference>
<evidence type="ECO:0000256" key="9">
    <source>
        <dbReference type="ARBA" id="ARBA00023172"/>
    </source>
</evidence>
<evidence type="ECO:0000256" key="3">
    <source>
        <dbReference type="ARBA" id="ARBA00022722"/>
    </source>
</evidence>
<dbReference type="InterPro" id="IPR004612">
    <property type="entry name" value="Resolv_RecU"/>
</dbReference>
<proteinExistence type="inferred from homology"/>
<dbReference type="EMBL" id="CP141046">
    <property type="protein sequence ID" value="WQQ19630.1"/>
    <property type="molecule type" value="Genomic_DNA"/>
</dbReference>
<feature type="binding site" evidence="13">
    <location>
        <position position="92"/>
    </location>
    <ligand>
        <name>Mg(2+)</name>
        <dbReference type="ChEBI" id="CHEBI:18420"/>
    </ligand>
</feature>
<name>A0ABD8AJM3_9BACT</name>
<evidence type="ECO:0000256" key="2">
    <source>
        <dbReference type="ARBA" id="ARBA00022490"/>
    </source>
</evidence>
<protein>
    <recommendedName>
        <fullName evidence="12 13">Holliday junction resolvase RecU</fullName>
        <ecNumber evidence="13">3.1.21.10</ecNumber>
    </recommendedName>
    <alternativeName>
        <fullName evidence="13">Recombination protein U homolog</fullName>
    </alternativeName>
</protein>
<organism evidence="14 15">
    <name type="scientific">Mycoplasmopsis cynos</name>
    <dbReference type="NCBI Taxonomy" id="171284"/>
    <lineage>
        <taxon>Bacteria</taxon>
        <taxon>Bacillati</taxon>
        <taxon>Mycoplasmatota</taxon>
        <taxon>Mycoplasmoidales</taxon>
        <taxon>Metamycoplasmataceae</taxon>
        <taxon>Mycoplasmopsis</taxon>
    </lineage>
</organism>
<dbReference type="Gene3D" id="3.40.1350.10">
    <property type="match status" value="1"/>
</dbReference>
<dbReference type="GO" id="GO:0005737">
    <property type="term" value="C:cytoplasm"/>
    <property type="evidence" value="ECO:0007669"/>
    <property type="project" value="UniProtKB-SubCell"/>
</dbReference>
<keyword evidence="4 13" id="KW-0479">Metal-binding</keyword>
<accession>A0ABD8AJM3</accession>
<evidence type="ECO:0000256" key="11">
    <source>
        <dbReference type="ARBA" id="ARBA00023447"/>
    </source>
</evidence>
<feature type="binding site" evidence="13">
    <location>
        <position position="74"/>
    </location>
    <ligand>
        <name>Mg(2+)</name>
        <dbReference type="ChEBI" id="CHEBI:18420"/>
    </ligand>
</feature>
<evidence type="ECO:0000256" key="7">
    <source>
        <dbReference type="ARBA" id="ARBA00022801"/>
    </source>
</evidence>
<dbReference type="Proteomes" id="UP001327314">
    <property type="component" value="Chromosome"/>
</dbReference>
<dbReference type="GO" id="GO:0000287">
    <property type="term" value="F:magnesium ion binding"/>
    <property type="evidence" value="ECO:0007669"/>
    <property type="project" value="UniProtKB-UniRule"/>
</dbReference>
<comment type="function">
    <text evidence="13">Endonuclease that resolves Holliday junction intermediates in genetic recombination. Cleaves mobile four-strand junctions by introducing symmetrical nicks in paired strands. Promotes annealing of linear ssDNA with homologous dsDNA. Required for DNA repair, homologous recombination and chromosome segregation.</text>
</comment>
<dbReference type="RefSeq" id="WP_015287264.1">
    <property type="nucleotide sequence ID" value="NZ_CP103986.1"/>
</dbReference>